<feature type="transmembrane region" description="Helical" evidence="2">
    <location>
        <begin position="163"/>
        <end position="184"/>
    </location>
</feature>
<sequence>MMQGETGADPLPPSAGPSVTDRAKEQMQNIGTQVTTQVQGAFTHPYLPVVFRGWIFLFSLLSWTITASTVSVGEVDPVNFQLASGLIVWLFSIFWLVVEVSLIMDKSLIFPTGSKVLNRIEIYSDCAVAFLAFGAACSVAGLTSTTCTNSFFTKIANAECDKLLASNVFMWFTWLVQVIPLLIFTGPAIASATEAEEGTVLRSALKTRK</sequence>
<dbReference type="AlphaFoldDB" id="A0A5B8MCH2"/>
<feature type="transmembrane region" description="Helical" evidence="2">
    <location>
        <begin position="82"/>
        <end position="102"/>
    </location>
</feature>
<keyword evidence="2" id="KW-1133">Transmembrane helix</keyword>
<evidence type="ECO:0008006" key="5">
    <source>
        <dbReference type="Google" id="ProtNLM"/>
    </source>
</evidence>
<reference evidence="3 4" key="1">
    <citation type="submission" date="2018-07" db="EMBL/GenBank/DDBJ databases">
        <title>The complete nuclear genome of the prasinophyte Chloropicon primus (CCMP1205).</title>
        <authorList>
            <person name="Pombert J.-F."/>
            <person name="Otis C."/>
            <person name="Turmel M."/>
            <person name="Lemieux C."/>
        </authorList>
    </citation>
    <scope>NUCLEOTIDE SEQUENCE [LARGE SCALE GENOMIC DNA]</scope>
    <source>
        <strain evidence="3 4">CCMP1205</strain>
    </source>
</reference>
<feature type="transmembrane region" description="Helical" evidence="2">
    <location>
        <begin position="49"/>
        <end position="70"/>
    </location>
</feature>
<keyword evidence="2" id="KW-0472">Membrane</keyword>
<feature type="transmembrane region" description="Helical" evidence="2">
    <location>
        <begin position="122"/>
        <end position="143"/>
    </location>
</feature>
<protein>
    <recommendedName>
        <fullName evidence="5">MARVEL domain-containing protein</fullName>
    </recommendedName>
</protein>
<evidence type="ECO:0000256" key="2">
    <source>
        <dbReference type="SAM" id="Phobius"/>
    </source>
</evidence>
<evidence type="ECO:0000313" key="3">
    <source>
        <dbReference type="EMBL" id="QDZ18069.1"/>
    </source>
</evidence>
<organism evidence="3 4">
    <name type="scientific">Chloropicon primus</name>
    <dbReference type="NCBI Taxonomy" id="1764295"/>
    <lineage>
        <taxon>Eukaryota</taxon>
        <taxon>Viridiplantae</taxon>
        <taxon>Chlorophyta</taxon>
        <taxon>Chloropicophyceae</taxon>
        <taxon>Chloropicales</taxon>
        <taxon>Chloropicaceae</taxon>
        <taxon>Chloropicon</taxon>
    </lineage>
</organism>
<keyword evidence="2" id="KW-0812">Transmembrane</keyword>
<accession>A0A5B8MCH2</accession>
<keyword evidence="4" id="KW-1185">Reference proteome</keyword>
<gene>
    <name evidence="3" type="ORF">A3770_01p05870</name>
</gene>
<name>A0A5B8MCH2_9CHLO</name>
<dbReference type="EMBL" id="CP031034">
    <property type="protein sequence ID" value="QDZ18069.1"/>
    <property type="molecule type" value="Genomic_DNA"/>
</dbReference>
<dbReference type="Proteomes" id="UP000316726">
    <property type="component" value="Chromosome 1"/>
</dbReference>
<proteinExistence type="predicted"/>
<evidence type="ECO:0000256" key="1">
    <source>
        <dbReference type="SAM" id="MobiDB-lite"/>
    </source>
</evidence>
<feature type="region of interest" description="Disordered" evidence="1">
    <location>
        <begin position="1"/>
        <end position="25"/>
    </location>
</feature>
<evidence type="ECO:0000313" key="4">
    <source>
        <dbReference type="Proteomes" id="UP000316726"/>
    </source>
</evidence>